<gene>
    <name evidence="1" type="ORF">CKO25_16180</name>
</gene>
<name>A0A9X0WKJ9_9GAMM</name>
<proteinExistence type="predicted"/>
<organism evidence="1 2">
    <name type="scientific">Thiocapsa imhoffii</name>
    <dbReference type="NCBI Taxonomy" id="382777"/>
    <lineage>
        <taxon>Bacteria</taxon>
        <taxon>Pseudomonadati</taxon>
        <taxon>Pseudomonadota</taxon>
        <taxon>Gammaproteobacteria</taxon>
        <taxon>Chromatiales</taxon>
        <taxon>Chromatiaceae</taxon>
        <taxon>Thiocapsa</taxon>
    </lineage>
</organism>
<dbReference type="Proteomes" id="UP001138802">
    <property type="component" value="Unassembled WGS sequence"/>
</dbReference>
<sequence length="68" mass="7545">MQATPLRGSGKPKTTRWRRQELKCAMGRATASGQDASCLCWIRARFQATNDRLYLVTVTVAEAEDLGT</sequence>
<accession>A0A9X0WKJ9</accession>
<dbReference type="AlphaFoldDB" id="A0A9X0WKJ9"/>
<reference evidence="1 2" key="1">
    <citation type="journal article" date="2020" name="Microorganisms">
        <title>Osmotic Adaptation and Compatible Solute Biosynthesis of Phototrophic Bacteria as Revealed from Genome Analyses.</title>
        <authorList>
            <person name="Imhoff J.F."/>
            <person name="Rahn T."/>
            <person name="Kunzel S."/>
            <person name="Keller A."/>
            <person name="Neulinger S.C."/>
        </authorList>
    </citation>
    <scope>NUCLEOTIDE SEQUENCE [LARGE SCALE GENOMIC DNA]</scope>
    <source>
        <strain evidence="1 2">DSM 21303</strain>
    </source>
</reference>
<dbReference type="EMBL" id="NRSD01000020">
    <property type="protein sequence ID" value="MBK1646155.1"/>
    <property type="molecule type" value="Genomic_DNA"/>
</dbReference>
<comment type="caution">
    <text evidence="1">The sequence shown here is derived from an EMBL/GenBank/DDBJ whole genome shotgun (WGS) entry which is preliminary data.</text>
</comment>
<evidence type="ECO:0000313" key="1">
    <source>
        <dbReference type="EMBL" id="MBK1646155.1"/>
    </source>
</evidence>
<evidence type="ECO:0000313" key="2">
    <source>
        <dbReference type="Proteomes" id="UP001138802"/>
    </source>
</evidence>
<protein>
    <submittedName>
        <fullName evidence="1">Uncharacterized protein</fullName>
    </submittedName>
</protein>
<keyword evidence="2" id="KW-1185">Reference proteome</keyword>